<dbReference type="InterPro" id="IPR036291">
    <property type="entry name" value="NAD(P)-bd_dom_sf"/>
</dbReference>
<proteinExistence type="inferred from homology"/>
<dbReference type="GeneID" id="78126638"/>
<name>A0A5N6S1Q0_9BIFI</name>
<dbReference type="PRINTS" id="PR00081">
    <property type="entry name" value="GDHRDH"/>
</dbReference>
<dbReference type="Pfam" id="PF13561">
    <property type="entry name" value="adh_short_C2"/>
    <property type="match status" value="1"/>
</dbReference>
<keyword evidence="2" id="KW-0560">Oxidoreductase</keyword>
<evidence type="ECO:0000313" key="5">
    <source>
        <dbReference type="Proteomes" id="UP000325415"/>
    </source>
</evidence>
<dbReference type="PROSITE" id="PS00061">
    <property type="entry name" value="ADH_SHORT"/>
    <property type="match status" value="1"/>
</dbReference>
<comment type="similarity">
    <text evidence="1">Belongs to the short-chain dehydrogenases/reductases (SDR) family.</text>
</comment>
<dbReference type="Gene3D" id="3.40.50.720">
    <property type="entry name" value="NAD(P)-binding Rossmann-like Domain"/>
    <property type="match status" value="1"/>
</dbReference>
<dbReference type="PANTHER" id="PTHR43639:SF9">
    <property type="entry name" value="BLL5898 PROTEIN"/>
    <property type="match status" value="1"/>
</dbReference>
<dbReference type="InterPro" id="IPR020904">
    <property type="entry name" value="Sc_DH/Rdtase_CS"/>
</dbReference>
<dbReference type="AlphaFoldDB" id="A0A5N6S1Q0"/>
<dbReference type="FunFam" id="3.40.50.720:FF:000084">
    <property type="entry name" value="Short-chain dehydrogenase reductase"/>
    <property type="match status" value="1"/>
</dbReference>
<comment type="caution">
    <text evidence="4">The sequence shown here is derived from an EMBL/GenBank/DDBJ whole genome shotgun (WGS) entry which is preliminary data.</text>
</comment>
<dbReference type="SUPFAM" id="SSF51735">
    <property type="entry name" value="NAD(P)-binding Rossmann-fold domains"/>
    <property type="match status" value="1"/>
</dbReference>
<dbReference type="Proteomes" id="UP000325415">
    <property type="component" value="Unassembled WGS sequence"/>
</dbReference>
<evidence type="ECO:0000256" key="2">
    <source>
        <dbReference type="ARBA" id="ARBA00023002"/>
    </source>
</evidence>
<dbReference type="OrthoDB" id="3189729at2"/>
<dbReference type="GO" id="GO:0016491">
    <property type="term" value="F:oxidoreductase activity"/>
    <property type="evidence" value="ECO:0007669"/>
    <property type="project" value="UniProtKB-KW"/>
</dbReference>
<evidence type="ECO:0000313" key="4">
    <source>
        <dbReference type="EMBL" id="KAE8129754.1"/>
    </source>
</evidence>
<keyword evidence="5" id="KW-1185">Reference proteome</keyword>
<dbReference type="InterPro" id="IPR002347">
    <property type="entry name" value="SDR_fam"/>
</dbReference>
<protein>
    <submittedName>
        <fullName evidence="4">SDR family NAD(P)-dependent oxidoreductase</fullName>
    </submittedName>
</protein>
<evidence type="ECO:0000256" key="3">
    <source>
        <dbReference type="SAM" id="MobiDB-lite"/>
    </source>
</evidence>
<feature type="region of interest" description="Disordered" evidence="3">
    <location>
        <begin position="1"/>
        <end position="24"/>
    </location>
</feature>
<accession>A0A5N6S1Q0</accession>
<reference evidence="4 5" key="1">
    <citation type="submission" date="2018-04" db="EMBL/GenBank/DDBJ databases">
        <authorList>
            <person name="Eckel V.P."/>
            <person name="Vogel R.F."/>
        </authorList>
    </citation>
    <scope>NUCLEOTIDE SEQUENCE [LARGE SCALE GENOMIC DNA]</scope>
    <source>
        <strain evidence="5">TMW 2.1764</strain>
    </source>
</reference>
<evidence type="ECO:0000256" key="1">
    <source>
        <dbReference type="ARBA" id="ARBA00006484"/>
    </source>
</evidence>
<dbReference type="CDD" id="cd05233">
    <property type="entry name" value="SDR_c"/>
    <property type="match status" value="1"/>
</dbReference>
<organism evidence="4 5">
    <name type="scientific">Bifidobacterium tibiigranuli</name>
    <dbReference type="NCBI Taxonomy" id="2172043"/>
    <lineage>
        <taxon>Bacteria</taxon>
        <taxon>Bacillati</taxon>
        <taxon>Actinomycetota</taxon>
        <taxon>Actinomycetes</taxon>
        <taxon>Bifidobacteriales</taxon>
        <taxon>Bifidobacteriaceae</taxon>
        <taxon>Bifidobacterium</taxon>
    </lineage>
</organism>
<sequence length="279" mass="28475">MSETAATDSGIGGTSGEHASESQQPVALVTGGATGIGYACAGDLVSRGWRVIISGRRKELLHKAAGELGAVDISADVSDPDQCAALIERTQALFGRLDGLVLSGSSSGSGPFASLGHELWATTVMTNIVGNADLCRAALPLLMRTRGSIVAVSSIASMRASSFMSAYAASKAGLGMLIKSLAVEFGPQGVRANAVCPCWVRTAMADRSMGVLMERNHCTLDEAYALATDVVPLGRAAAPEEVSSVVAFLLSKEASFINAALIPVDGGASAVDVGALGYR</sequence>
<dbReference type="EMBL" id="QDAG01000002">
    <property type="protein sequence ID" value="KAE8129754.1"/>
    <property type="molecule type" value="Genomic_DNA"/>
</dbReference>
<gene>
    <name evidence="4" type="ORF">DDE84_02885</name>
</gene>
<dbReference type="PANTHER" id="PTHR43639">
    <property type="entry name" value="OXIDOREDUCTASE, SHORT-CHAIN DEHYDROGENASE/REDUCTASE FAMILY (AFU_ORTHOLOGUE AFUA_5G02870)"/>
    <property type="match status" value="1"/>
</dbReference>
<dbReference type="RefSeq" id="WP_152580239.1">
    <property type="nucleotide sequence ID" value="NZ_JALCCS010000016.1"/>
</dbReference>